<dbReference type="InterPro" id="IPR037006">
    <property type="entry name" value="CheA-like_homodim_sf"/>
</dbReference>
<dbReference type="InterPro" id="IPR003594">
    <property type="entry name" value="HATPase_dom"/>
</dbReference>
<evidence type="ECO:0000256" key="4">
    <source>
        <dbReference type="ARBA" id="ARBA00022500"/>
    </source>
</evidence>
<keyword evidence="8" id="KW-0418">Kinase</keyword>
<dbReference type="CDD" id="cd00088">
    <property type="entry name" value="HPT"/>
    <property type="match status" value="1"/>
</dbReference>
<evidence type="ECO:0000259" key="14">
    <source>
        <dbReference type="PROSITE" id="PS50851"/>
    </source>
</evidence>
<keyword evidence="17" id="KW-1185">Reference proteome</keyword>
<dbReference type="SMART" id="SM00260">
    <property type="entry name" value="CheW"/>
    <property type="match status" value="1"/>
</dbReference>
<dbReference type="SUPFAM" id="SSF47226">
    <property type="entry name" value="Histidine-containing phosphotransfer domain, HPT domain"/>
    <property type="match status" value="1"/>
</dbReference>
<evidence type="ECO:0000256" key="8">
    <source>
        <dbReference type="ARBA" id="ARBA00022777"/>
    </source>
</evidence>
<dbReference type="InterPro" id="IPR004358">
    <property type="entry name" value="Sig_transdc_His_kin-like_C"/>
</dbReference>
<keyword evidence="9" id="KW-0067">ATP-binding</keyword>
<gene>
    <name evidence="16" type="ORF">JI741_25205</name>
</gene>
<dbReference type="EC" id="2.7.13.3" evidence="2"/>
<dbReference type="PANTHER" id="PTHR43395">
    <property type="entry name" value="SENSOR HISTIDINE KINASE CHEA"/>
    <property type="match status" value="1"/>
</dbReference>
<keyword evidence="7" id="KW-0547">Nucleotide-binding</keyword>
<feature type="modified residue" description="Phosphohistidine" evidence="12">
    <location>
        <position position="44"/>
    </location>
</feature>
<dbReference type="InterPro" id="IPR036061">
    <property type="entry name" value="CheW-like_dom_sf"/>
</dbReference>
<comment type="caution">
    <text evidence="16">The sequence shown here is derived from an EMBL/GenBank/DDBJ whole genome shotgun (WGS) entry which is preliminary data.</text>
</comment>
<dbReference type="InterPro" id="IPR002545">
    <property type="entry name" value="CheW-lke_dom"/>
</dbReference>
<dbReference type="PROSITE" id="PS50894">
    <property type="entry name" value="HPT"/>
    <property type="match status" value="1"/>
</dbReference>
<reference evidence="16 17" key="1">
    <citation type="submission" date="2021-01" db="EMBL/GenBank/DDBJ databases">
        <title>Chryseolinea sp. Jin1 Genome sequencing and assembly.</title>
        <authorList>
            <person name="Kim I."/>
        </authorList>
    </citation>
    <scope>NUCLEOTIDE SEQUENCE [LARGE SCALE GENOMIC DNA]</scope>
    <source>
        <strain evidence="16 17">Jin1</strain>
    </source>
</reference>
<feature type="domain" description="HPt" evidence="15">
    <location>
        <begin position="1"/>
        <end position="101"/>
    </location>
</feature>
<comment type="function">
    <text evidence="11">Involved in the transmission of sensory signals from the chemoreceptors to the flagellar motors. CheA is autophosphorylated; it can transfer its phosphate group to either CheB or CheY.</text>
</comment>
<dbReference type="SUPFAM" id="SSF47384">
    <property type="entry name" value="Homodimeric domain of signal transducing histidine kinase"/>
    <property type="match status" value="1"/>
</dbReference>
<dbReference type="RefSeq" id="WP_202014245.1">
    <property type="nucleotide sequence ID" value="NZ_JAERRB010000011.1"/>
</dbReference>
<dbReference type="PRINTS" id="PR00344">
    <property type="entry name" value="BCTRLSENSOR"/>
</dbReference>
<evidence type="ECO:0000259" key="15">
    <source>
        <dbReference type="PROSITE" id="PS50894"/>
    </source>
</evidence>
<dbReference type="InterPro" id="IPR005467">
    <property type="entry name" value="His_kinase_dom"/>
</dbReference>
<evidence type="ECO:0000256" key="3">
    <source>
        <dbReference type="ARBA" id="ARBA00021495"/>
    </source>
</evidence>
<dbReference type="PROSITE" id="PS50851">
    <property type="entry name" value="CHEW"/>
    <property type="match status" value="1"/>
</dbReference>
<evidence type="ECO:0000256" key="1">
    <source>
        <dbReference type="ARBA" id="ARBA00000085"/>
    </source>
</evidence>
<keyword evidence="5 12" id="KW-0597">Phosphoprotein</keyword>
<dbReference type="SUPFAM" id="SSF55874">
    <property type="entry name" value="ATPase domain of HSP90 chaperone/DNA topoisomerase II/histidine kinase"/>
    <property type="match status" value="1"/>
</dbReference>
<dbReference type="PANTHER" id="PTHR43395:SF10">
    <property type="entry name" value="CHEMOTAXIS PROTEIN CHEA"/>
    <property type="match status" value="1"/>
</dbReference>
<dbReference type="Pfam" id="PF02518">
    <property type="entry name" value="HATPase_c"/>
    <property type="match status" value="1"/>
</dbReference>
<dbReference type="SMART" id="SM00387">
    <property type="entry name" value="HATPase_c"/>
    <property type="match status" value="1"/>
</dbReference>
<dbReference type="SMART" id="SM01231">
    <property type="entry name" value="H-kinase_dim"/>
    <property type="match status" value="1"/>
</dbReference>
<dbReference type="InterPro" id="IPR051315">
    <property type="entry name" value="Bact_Chemotaxis_CheA"/>
</dbReference>
<keyword evidence="10" id="KW-0902">Two-component regulatory system</keyword>
<dbReference type="Pfam" id="PF02895">
    <property type="entry name" value="H-kinase_dim"/>
    <property type="match status" value="1"/>
</dbReference>
<dbReference type="InterPro" id="IPR036641">
    <property type="entry name" value="HPT_dom_sf"/>
</dbReference>
<evidence type="ECO:0000256" key="5">
    <source>
        <dbReference type="ARBA" id="ARBA00022553"/>
    </source>
</evidence>
<keyword evidence="4" id="KW-0145">Chemotaxis</keyword>
<dbReference type="PROSITE" id="PS50109">
    <property type="entry name" value="HIS_KIN"/>
    <property type="match status" value="1"/>
</dbReference>
<evidence type="ECO:0000256" key="9">
    <source>
        <dbReference type="ARBA" id="ARBA00022840"/>
    </source>
</evidence>
<organism evidence="16 17">
    <name type="scientific">Chryseolinea lacunae</name>
    <dbReference type="NCBI Taxonomy" id="2801331"/>
    <lineage>
        <taxon>Bacteria</taxon>
        <taxon>Pseudomonadati</taxon>
        <taxon>Bacteroidota</taxon>
        <taxon>Cytophagia</taxon>
        <taxon>Cytophagales</taxon>
        <taxon>Fulvivirgaceae</taxon>
        <taxon>Chryseolinea</taxon>
    </lineage>
</organism>
<evidence type="ECO:0000313" key="17">
    <source>
        <dbReference type="Proteomes" id="UP000613030"/>
    </source>
</evidence>
<accession>A0ABS1KZ57</accession>
<dbReference type="CDD" id="cd16916">
    <property type="entry name" value="HATPase_CheA-like"/>
    <property type="match status" value="1"/>
</dbReference>
<evidence type="ECO:0000256" key="11">
    <source>
        <dbReference type="ARBA" id="ARBA00035100"/>
    </source>
</evidence>
<evidence type="ECO:0000256" key="7">
    <source>
        <dbReference type="ARBA" id="ARBA00022741"/>
    </source>
</evidence>
<dbReference type="Pfam" id="PF01627">
    <property type="entry name" value="Hpt"/>
    <property type="match status" value="1"/>
</dbReference>
<evidence type="ECO:0000256" key="10">
    <source>
        <dbReference type="ARBA" id="ARBA00023012"/>
    </source>
</evidence>
<dbReference type="EMBL" id="JAERRB010000011">
    <property type="protein sequence ID" value="MBL0744557.1"/>
    <property type="molecule type" value="Genomic_DNA"/>
</dbReference>
<dbReference type="InterPro" id="IPR036097">
    <property type="entry name" value="HisK_dim/P_sf"/>
</dbReference>
<dbReference type="Gene3D" id="3.30.565.10">
    <property type="entry name" value="Histidine kinase-like ATPase, C-terminal domain"/>
    <property type="match status" value="1"/>
</dbReference>
<feature type="domain" description="CheW-like" evidence="14">
    <location>
        <begin position="533"/>
        <end position="666"/>
    </location>
</feature>
<dbReference type="Gene3D" id="1.10.287.560">
    <property type="entry name" value="Histidine kinase CheA-like, homodimeric domain"/>
    <property type="match status" value="1"/>
</dbReference>
<protein>
    <recommendedName>
        <fullName evidence="3">Chemotaxis protein CheA</fullName>
        <ecNumber evidence="2">2.7.13.3</ecNumber>
    </recommendedName>
</protein>
<evidence type="ECO:0000256" key="6">
    <source>
        <dbReference type="ARBA" id="ARBA00022679"/>
    </source>
</evidence>
<dbReference type="InterPro" id="IPR008207">
    <property type="entry name" value="Sig_transdc_His_kin_Hpt_dom"/>
</dbReference>
<evidence type="ECO:0000313" key="16">
    <source>
        <dbReference type="EMBL" id="MBL0744557.1"/>
    </source>
</evidence>
<feature type="domain" description="Histidine kinase" evidence="13">
    <location>
        <begin position="324"/>
        <end position="531"/>
    </location>
</feature>
<comment type="catalytic activity">
    <reaction evidence="1">
        <text>ATP + protein L-histidine = ADP + protein N-phospho-L-histidine.</text>
        <dbReference type="EC" id="2.7.13.3"/>
    </reaction>
</comment>
<dbReference type="Gene3D" id="1.20.120.160">
    <property type="entry name" value="HPT domain"/>
    <property type="match status" value="1"/>
</dbReference>
<evidence type="ECO:0000259" key="13">
    <source>
        <dbReference type="PROSITE" id="PS50109"/>
    </source>
</evidence>
<dbReference type="SUPFAM" id="SSF50341">
    <property type="entry name" value="CheW-like"/>
    <property type="match status" value="1"/>
</dbReference>
<keyword evidence="6" id="KW-0808">Transferase</keyword>
<proteinExistence type="predicted"/>
<evidence type="ECO:0000256" key="2">
    <source>
        <dbReference type="ARBA" id="ARBA00012438"/>
    </source>
</evidence>
<dbReference type="InterPro" id="IPR036890">
    <property type="entry name" value="HATPase_C_sf"/>
</dbReference>
<dbReference type="SMART" id="SM00073">
    <property type="entry name" value="HPT"/>
    <property type="match status" value="1"/>
</dbReference>
<dbReference type="Proteomes" id="UP000613030">
    <property type="component" value="Unassembled WGS sequence"/>
</dbReference>
<dbReference type="InterPro" id="IPR004105">
    <property type="entry name" value="CheA-like_dim"/>
</dbReference>
<dbReference type="Gene3D" id="2.30.30.40">
    <property type="entry name" value="SH3 Domains"/>
    <property type="match status" value="1"/>
</dbReference>
<evidence type="ECO:0000256" key="12">
    <source>
        <dbReference type="PROSITE-ProRule" id="PRU00110"/>
    </source>
</evidence>
<name>A0ABS1KZ57_9BACT</name>
<dbReference type="Pfam" id="PF01584">
    <property type="entry name" value="CheW"/>
    <property type="match status" value="1"/>
</dbReference>
<sequence length="666" mass="73793">MDSNQKRFVEDALDLLNELDEGLMQLEANPNASAPLEQVFRTMHTIKGGANMFGFEKIGELAHQLETLYDLVRQGHLQVSDGLISITLHAFDKVRDLLKEKDAAKIAQADDLKDHLRIAMEFLKSVESQSSTALDSNTVQRDELATFYLCITPTISMTEDGNHPLVFIIQDIAALGTAKTRLMKKASGEVACWELFISTTTPQAELESYFLFVENECHVSYTKLAACDLFEQPEFVQHLETLGDDPFEIATLEPIIALSLERSKKQDDDDDAEGGVVSRKRVLNDTYIKVSKRKIDDLLNWISELIILQAQLTTATSGIQSTDIREVTEQLEMITNRLRDTSLEIGLVPIETLVTKFKRLVRDLSKSLGKKVNFISEGADTEMDKDVIEVMGEPIMHIVRNAIDHGIEKPADRKAAGKSEHGTVKLKAYNSSSYVHIVVSDDGKGIDKDRVLAKAIDKGLVSADVSLTEEEILDFIFHPGLSTASQLSEVSGRGVGMDVVKQKINELRGYVTVKSTPTKGTSIHIKLPLSRSIIEGLLVNVAETRYVVPLNVVDRIDRIPYEALDRENTVNKTIVVNEQPLSVFSLRKEFHKTAALPKTTDIISVTVNGVKKGIAVDRIEGKMQTVLKPLGDAYQQQDFIAGSTILGDGSLALVLDPSRLFLLSHN</sequence>